<reference evidence="5" key="1">
    <citation type="journal article" date="2023" name="BMC Genomics">
        <title>Chromosome-level genome assemblies of Cutaneotrichosporon spp. (Trichosporonales, Basidiomycota) reveal imbalanced evolution between nucleotide sequences and chromosome synteny.</title>
        <authorList>
            <person name="Kobayashi Y."/>
            <person name="Kayamori A."/>
            <person name="Aoki K."/>
            <person name="Shiwa Y."/>
            <person name="Matsutani M."/>
            <person name="Fujita N."/>
            <person name="Sugita T."/>
            <person name="Iwasaki W."/>
            <person name="Tanaka N."/>
            <person name="Takashima M."/>
        </authorList>
    </citation>
    <scope>NUCLEOTIDE SEQUENCE</scope>
    <source>
        <strain evidence="5">HIS016</strain>
    </source>
</reference>
<dbReference type="EMBL" id="BTCM01000002">
    <property type="protein sequence ID" value="GMK55027.1"/>
    <property type="molecule type" value="Genomic_DNA"/>
</dbReference>
<accession>A0AAD3YAM8</accession>
<feature type="region of interest" description="Disordered" evidence="3">
    <location>
        <begin position="1"/>
        <end position="36"/>
    </location>
</feature>
<keyword evidence="6" id="KW-1185">Reference proteome</keyword>
<evidence type="ECO:0000313" key="6">
    <source>
        <dbReference type="Proteomes" id="UP001222932"/>
    </source>
</evidence>
<dbReference type="InterPro" id="IPR001950">
    <property type="entry name" value="SUI1"/>
</dbReference>
<feature type="domain" description="SUI1" evidence="4">
    <location>
        <begin position="55"/>
        <end position="139"/>
    </location>
</feature>
<dbReference type="PANTHER" id="PTHR10388">
    <property type="entry name" value="EUKARYOTIC TRANSLATION INITIATION FACTOR SUI1"/>
    <property type="match status" value="1"/>
</dbReference>
<dbReference type="GO" id="GO:0003743">
    <property type="term" value="F:translation initiation factor activity"/>
    <property type="evidence" value="ECO:0007669"/>
    <property type="project" value="InterPro"/>
</dbReference>
<dbReference type="Gene3D" id="3.30.780.10">
    <property type="entry name" value="SUI1-like domain"/>
    <property type="match status" value="1"/>
</dbReference>
<evidence type="ECO:0000256" key="3">
    <source>
        <dbReference type="SAM" id="MobiDB-lite"/>
    </source>
</evidence>
<comment type="caution">
    <text evidence="5">The sequence shown here is derived from an EMBL/GenBank/DDBJ whole genome shotgun (WGS) entry which is preliminary data.</text>
</comment>
<dbReference type="SUPFAM" id="SSF55159">
    <property type="entry name" value="eIF1-like"/>
    <property type="match status" value="1"/>
</dbReference>
<gene>
    <name evidence="5" type="ORF">CspeluHIS016_0200830</name>
</gene>
<dbReference type="Proteomes" id="UP001222932">
    <property type="component" value="Unassembled WGS sequence"/>
</dbReference>
<reference evidence="5" key="2">
    <citation type="submission" date="2023-06" db="EMBL/GenBank/DDBJ databases">
        <authorList>
            <person name="Kobayashi Y."/>
            <person name="Kayamori A."/>
            <person name="Aoki K."/>
            <person name="Shiwa Y."/>
            <person name="Fujita N."/>
            <person name="Sugita T."/>
            <person name="Iwasaki W."/>
            <person name="Tanaka N."/>
            <person name="Takashima M."/>
        </authorList>
    </citation>
    <scope>NUCLEOTIDE SEQUENCE</scope>
    <source>
        <strain evidence="5">HIS016</strain>
    </source>
</reference>
<proteinExistence type="inferred from homology"/>
<evidence type="ECO:0000256" key="1">
    <source>
        <dbReference type="ARBA" id="ARBA00005422"/>
    </source>
</evidence>
<organism evidence="5 6">
    <name type="scientific">Cutaneotrichosporon spelunceum</name>
    <dbReference type="NCBI Taxonomy" id="1672016"/>
    <lineage>
        <taxon>Eukaryota</taxon>
        <taxon>Fungi</taxon>
        <taxon>Dikarya</taxon>
        <taxon>Basidiomycota</taxon>
        <taxon>Agaricomycotina</taxon>
        <taxon>Tremellomycetes</taxon>
        <taxon>Trichosporonales</taxon>
        <taxon>Trichosporonaceae</taxon>
        <taxon>Cutaneotrichosporon</taxon>
    </lineage>
</organism>
<dbReference type="CDD" id="cd11566">
    <property type="entry name" value="eIF1_SUI1"/>
    <property type="match status" value="1"/>
</dbReference>
<evidence type="ECO:0000256" key="2">
    <source>
        <dbReference type="ARBA" id="ARBA00022917"/>
    </source>
</evidence>
<dbReference type="InterPro" id="IPR036877">
    <property type="entry name" value="SUI1_dom_sf"/>
</dbReference>
<comment type="similarity">
    <text evidence="1">Belongs to the SUI1 family.</text>
</comment>
<dbReference type="PROSITE" id="PS50296">
    <property type="entry name" value="SUI1"/>
    <property type="match status" value="1"/>
</dbReference>
<protein>
    <recommendedName>
        <fullName evidence="4">SUI1 domain-containing protein</fullName>
    </recommendedName>
</protein>
<keyword evidence="2" id="KW-0648">Protein biosynthesis</keyword>
<dbReference type="InterPro" id="IPR005874">
    <property type="entry name" value="SUI1_euk"/>
</dbReference>
<name>A0AAD3YAM8_9TREE</name>
<sequence>MSTTTKVDSSKTKSKASASAGATNLTGPYDPFASGDPFAEEATVKTVVPVKTDKIHIRLQQRNGRKTITTVQGIPDKYNFSKLLKAMKKEFACNGHVVHSADSDDEDTPVPAKKDGHGNVLQFQGDQRTNVKSFLIGAGLLSEKEAKDQIVIHGY</sequence>
<evidence type="ECO:0000313" key="5">
    <source>
        <dbReference type="EMBL" id="GMK55027.1"/>
    </source>
</evidence>
<dbReference type="AlphaFoldDB" id="A0AAD3YAM8"/>
<dbReference type="Pfam" id="PF01253">
    <property type="entry name" value="SUI1"/>
    <property type="match status" value="1"/>
</dbReference>
<evidence type="ECO:0000259" key="4">
    <source>
        <dbReference type="PROSITE" id="PS50296"/>
    </source>
</evidence>